<dbReference type="InterPro" id="IPR045249">
    <property type="entry name" value="HARBI1-like"/>
</dbReference>
<evidence type="ECO:0000256" key="1">
    <source>
        <dbReference type="ARBA" id="ARBA00001968"/>
    </source>
</evidence>
<name>A0AAV0WU04_9HEMI</name>
<dbReference type="GO" id="GO:0046872">
    <property type="term" value="F:metal ion binding"/>
    <property type="evidence" value="ECO:0007669"/>
    <property type="project" value="UniProtKB-KW"/>
</dbReference>
<comment type="similarity">
    <text evidence="3">Belongs to the HARBI1 family.</text>
</comment>
<gene>
    <name evidence="9" type="ORF">MEUPH1_LOCUS14738</name>
</gene>
<dbReference type="GO" id="GO:0016787">
    <property type="term" value="F:hydrolase activity"/>
    <property type="evidence" value="ECO:0007669"/>
    <property type="project" value="UniProtKB-KW"/>
</dbReference>
<keyword evidence="7" id="KW-0539">Nucleus</keyword>
<keyword evidence="10" id="KW-1185">Reference proteome</keyword>
<protein>
    <recommendedName>
        <fullName evidence="8">DDE Tnp4 domain-containing protein</fullName>
    </recommendedName>
</protein>
<dbReference type="InterPro" id="IPR027806">
    <property type="entry name" value="HARBI1_dom"/>
</dbReference>
<evidence type="ECO:0000259" key="8">
    <source>
        <dbReference type="Pfam" id="PF13359"/>
    </source>
</evidence>
<comment type="caution">
    <text evidence="9">The sequence shown here is derived from an EMBL/GenBank/DDBJ whole genome shotgun (WGS) entry which is preliminary data.</text>
</comment>
<dbReference type="GO" id="GO:0004518">
    <property type="term" value="F:nuclease activity"/>
    <property type="evidence" value="ECO:0007669"/>
    <property type="project" value="UniProtKB-KW"/>
</dbReference>
<evidence type="ECO:0000313" key="10">
    <source>
        <dbReference type="Proteomes" id="UP001160148"/>
    </source>
</evidence>
<dbReference type="Pfam" id="PF13359">
    <property type="entry name" value="DDE_Tnp_4"/>
    <property type="match status" value="1"/>
</dbReference>
<dbReference type="EMBL" id="CARXXK010000002">
    <property type="protein sequence ID" value="CAI6359313.1"/>
    <property type="molecule type" value="Genomic_DNA"/>
</dbReference>
<dbReference type="AlphaFoldDB" id="A0AAV0WU04"/>
<comment type="cofactor">
    <cofactor evidence="1">
        <name>a divalent metal cation</name>
        <dbReference type="ChEBI" id="CHEBI:60240"/>
    </cofactor>
</comment>
<dbReference type="Proteomes" id="UP001160148">
    <property type="component" value="Unassembled WGS sequence"/>
</dbReference>
<evidence type="ECO:0000256" key="3">
    <source>
        <dbReference type="ARBA" id="ARBA00006958"/>
    </source>
</evidence>
<keyword evidence="4" id="KW-0540">Nuclease</keyword>
<reference evidence="9 10" key="1">
    <citation type="submission" date="2023-01" db="EMBL/GenBank/DDBJ databases">
        <authorList>
            <person name="Whitehead M."/>
        </authorList>
    </citation>
    <scope>NUCLEOTIDE SEQUENCE [LARGE SCALE GENOMIC DNA]</scope>
</reference>
<feature type="domain" description="DDE Tnp4" evidence="8">
    <location>
        <begin position="35"/>
        <end position="189"/>
    </location>
</feature>
<evidence type="ECO:0000256" key="5">
    <source>
        <dbReference type="ARBA" id="ARBA00022723"/>
    </source>
</evidence>
<comment type="subcellular location">
    <subcellularLocation>
        <location evidence="2">Nucleus</location>
    </subcellularLocation>
</comment>
<accession>A0AAV0WU04</accession>
<evidence type="ECO:0000256" key="7">
    <source>
        <dbReference type="ARBA" id="ARBA00023242"/>
    </source>
</evidence>
<evidence type="ECO:0000256" key="4">
    <source>
        <dbReference type="ARBA" id="ARBA00022722"/>
    </source>
</evidence>
<evidence type="ECO:0000256" key="2">
    <source>
        <dbReference type="ARBA" id="ARBA00004123"/>
    </source>
</evidence>
<keyword evidence="6" id="KW-0378">Hydrolase</keyword>
<dbReference type="PANTHER" id="PTHR22930">
    <property type="match status" value="1"/>
</dbReference>
<proteinExistence type="inferred from homology"/>
<dbReference type="GO" id="GO:0005634">
    <property type="term" value="C:nucleus"/>
    <property type="evidence" value="ECO:0007669"/>
    <property type="project" value="UniProtKB-SubCell"/>
</dbReference>
<evidence type="ECO:0000256" key="6">
    <source>
        <dbReference type="ARBA" id="ARBA00022801"/>
    </source>
</evidence>
<sequence>MLAPVFITWPNEEKVEEIKNGFFSNSTFPNVLGAIDGTHINIPAPHEHQETYVNRKGHHSIQLQAVCDHKRRFIHCYVGNVGSVHDQRVFRLSELKNYLDDATKFPNNTHLIGDSAYTLHEHLMVPYRDNGHLTQKQKNFNFCHSSARMAIERSFGLVKGRFRSLLTTLDMKRVDLIPKYIIACCILHNICLLQNDEFPGLSETTPVNENIQARGELVAINRQGAFKRDNLCDQLPFRHI</sequence>
<organism evidence="9 10">
    <name type="scientific">Macrosiphum euphorbiae</name>
    <name type="common">potato aphid</name>
    <dbReference type="NCBI Taxonomy" id="13131"/>
    <lineage>
        <taxon>Eukaryota</taxon>
        <taxon>Metazoa</taxon>
        <taxon>Ecdysozoa</taxon>
        <taxon>Arthropoda</taxon>
        <taxon>Hexapoda</taxon>
        <taxon>Insecta</taxon>
        <taxon>Pterygota</taxon>
        <taxon>Neoptera</taxon>
        <taxon>Paraneoptera</taxon>
        <taxon>Hemiptera</taxon>
        <taxon>Sternorrhyncha</taxon>
        <taxon>Aphidomorpha</taxon>
        <taxon>Aphidoidea</taxon>
        <taxon>Aphididae</taxon>
        <taxon>Macrosiphini</taxon>
        <taxon>Macrosiphum</taxon>
    </lineage>
</organism>
<keyword evidence="5" id="KW-0479">Metal-binding</keyword>
<dbReference type="PANTHER" id="PTHR22930:SF85">
    <property type="entry name" value="GH03217P-RELATED"/>
    <property type="match status" value="1"/>
</dbReference>
<evidence type="ECO:0000313" key="9">
    <source>
        <dbReference type="EMBL" id="CAI6359313.1"/>
    </source>
</evidence>